<dbReference type="GO" id="GO:0008658">
    <property type="term" value="F:penicillin binding"/>
    <property type="evidence" value="ECO:0007669"/>
    <property type="project" value="InterPro"/>
</dbReference>
<dbReference type="AlphaFoldDB" id="A0A0C1QTV4"/>
<evidence type="ECO:0000259" key="1">
    <source>
        <dbReference type="Pfam" id="PF00905"/>
    </source>
</evidence>
<dbReference type="PANTHER" id="PTHR30627:SF2">
    <property type="entry name" value="PEPTIDOGLYCAN D,D-TRANSPEPTIDASE MRDA"/>
    <property type="match status" value="1"/>
</dbReference>
<dbReference type="InterPro" id="IPR050515">
    <property type="entry name" value="Beta-lactam/transpept"/>
</dbReference>
<sequence length="447" mass="48384">MQDFKHLTNKKRFSASSFLPSRKSASRNAFKRLDEPPPRKKRLRFLLPLIAALLVAYPVLSLLLSGRPAVSSVREEAHPGTLSLRDLDTYGAFRVAAGAFPTARAEGGRLVASLAGGGTVVYAINEEVQERVKDVLARFQVPYGVFVAMEPRSGRILAMVAHSSVLPGWEQQAFYGIYPMASLFKIITATAALEQGKVSPDTVIPFRGGLYSESSRHWSDLPKRGAQEMDLTTAMGKSVNPVFGRLACDVAGRDSVLRCAERFGFNHALLPGTPVLPSKAEHPSTDDDLRLMGAGLGREVKISPLHAAVLMATVANGGTMLAPSLADEIRDPSGKVAYTHQPRPLRTVTTAEVSSQLTRMLSTTVTTGTSRRAFHDRNGRPKLADVSIAAKTGSINGTDPEGHYSWFAAYAPTDNPQIALAALVINQDKWKIKASYVGEQALEAFFK</sequence>
<organism evidence="2 3">
    <name type="scientific">Geobacter soli</name>
    <dbReference type="NCBI Taxonomy" id="1510391"/>
    <lineage>
        <taxon>Bacteria</taxon>
        <taxon>Pseudomonadati</taxon>
        <taxon>Thermodesulfobacteriota</taxon>
        <taxon>Desulfuromonadia</taxon>
        <taxon>Geobacterales</taxon>
        <taxon>Geobacteraceae</taxon>
        <taxon>Geobacter</taxon>
    </lineage>
</organism>
<reference evidence="2 3" key="1">
    <citation type="submission" date="2015-01" db="EMBL/GenBank/DDBJ databases">
        <title>Genome sequence of the anaerobic bacterium Geobacter soli GSS01, a dissimilatory Fe(III) reducer from soil.</title>
        <authorList>
            <person name="Yang G."/>
            <person name="Zhou S."/>
        </authorList>
    </citation>
    <scope>NUCLEOTIDE SEQUENCE [LARGE SCALE GENOMIC DNA]</scope>
    <source>
        <strain evidence="2 3">GSS01</strain>
    </source>
</reference>
<dbReference type="GO" id="GO:0071972">
    <property type="term" value="F:peptidoglycan L,D-transpeptidase activity"/>
    <property type="evidence" value="ECO:0007669"/>
    <property type="project" value="TreeGrafter"/>
</dbReference>
<dbReference type="InterPro" id="IPR001460">
    <property type="entry name" value="PCN-bd_Tpept"/>
</dbReference>
<dbReference type="GO" id="GO:0005886">
    <property type="term" value="C:plasma membrane"/>
    <property type="evidence" value="ECO:0007669"/>
    <property type="project" value="TreeGrafter"/>
</dbReference>
<dbReference type="FunFam" id="3.40.710.10:FF:000061">
    <property type="entry name" value="Penicillin-binding protein A"/>
    <property type="match status" value="1"/>
</dbReference>
<dbReference type="Pfam" id="PF00905">
    <property type="entry name" value="Transpeptidase"/>
    <property type="match status" value="1"/>
</dbReference>
<evidence type="ECO:0000313" key="2">
    <source>
        <dbReference type="EMBL" id="KIE41666.1"/>
    </source>
</evidence>
<evidence type="ECO:0000313" key="3">
    <source>
        <dbReference type="Proteomes" id="UP000031433"/>
    </source>
</evidence>
<gene>
    <name evidence="2" type="ORF">SE37_03000</name>
</gene>
<accession>A0A0C1QTV4</accession>
<dbReference type="EMBL" id="JXBL01000001">
    <property type="protein sequence ID" value="KIE41666.1"/>
    <property type="molecule type" value="Genomic_DNA"/>
</dbReference>
<keyword evidence="3" id="KW-1185">Reference proteome</keyword>
<name>A0A0C1QTV4_9BACT</name>
<dbReference type="GO" id="GO:0071555">
    <property type="term" value="P:cell wall organization"/>
    <property type="evidence" value="ECO:0007669"/>
    <property type="project" value="TreeGrafter"/>
</dbReference>
<dbReference type="SUPFAM" id="SSF56601">
    <property type="entry name" value="beta-lactamase/transpeptidase-like"/>
    <property type="match status" value="1"/>
</dbReference>
<dbReference type="InterPro" id="IPR012338">
    <property type="entry name" value="Beta-lactam/transpept-like"/>
</dbReference>
<dbReference type="Proteomes" id="UP000031433">
    <property type="component" value="Unassembled WGS sequence"/>
</dbReference>
<feature type="domain" description="Penicillin-binding protein transpeptidase" evidence="1">
    <location>
        <begin position="144"/>
        <end position="431"/>
    </location>
</feature>
<dbReference type="Gene3D" id="3.40.710.10">
    <property type="entry name" value="DD-peptidase/beta-lactamase superfamily"/>
    <property type="match status" value="1"/>
</dbReference>
<protein>
    <submittedName>
        <fullName evidence="2">Penicillin-binding protein</fullName>
    </submittedName>
</protein>
<dbReference type="RefSeq" id="WP_039643509.1">
    <property type="nucleotide sequence ID" value="NZ_JXBL01000001.1"/>
</dbReference>
<comment type="caution">
    <text evidence="2">The sequence shown here is derived from an EMBL/GenBank/DDBJ whole genome shotgun (WGS) entry which is preliminary data.</text>
</comment>
<proteinExistence type="predicted"/>
<dbReference type="PANTHER" id="PTHR30627">
    <property type="entry name" value="PEPTIDOGLYCAN D,D-TRANSPEPTIDASE"/>
    <property type="match status" value="1"/>
</dbReference>